<protein>
    <submittedName>
        <fullName evidence="1">Uncharacterized protein</fullName>
    </submittedName>
</protein>
<name>A0A197JLJ8_9FUNG</name>
<proteinExistence type="predicted"/>
<keyword evidence="2" id="KW-1185">Reference proteome</keyword>
<dbReference type="AlphaFoldDB" id="A0A197JLJ8"/>
<dbReference type="Proteomes" id="UP000078512">
    <property type="component" value="Unassembled WGS sequence"/>
</dbReference>
<gene>
    <name evidence="1" type="ORF">K457DRAFT_22662</name>
</gene>
<evidence type="ECO:0000313" key="1">
    <source>
        <dbReference type="EMBL" id="OAQ25843.1"/>
    </source>
</evidence>
<accession>A0A197JLJ8</accession>
<evidence type="ECO:0000313" key="2">
    <source>
        <dbReference type="Proteomes" id="UP000078512"/>
    </source>
</evidence>
<sequence length="177" mass="20096">MSQNVVLLSNICCGMVSPQGVIQVQPILNGLHMAGCGGLSSAYPMSESKIPKKLNAWLNAILAEEWGFLENPWPLYPTTRKFHRSELKPINNMHHMKEEVIGKIGAIGDSMEAMSVFLPRSSLYEIHRTFFKTEKRLFEKEMMRCFANMFSTPEIRMRSAAWSNPQMFRHGSHPGPV</sequence>
<reference evidence="1 2" key="1">
    <citation type="submission" date="2016-05" db="EMBL/GenBank/DDBJ databases">
        <title>Genome sequencing reveals origins of a unique bacterial endosymbiosis in the earliest lineages of terrestrial Fungi.</title>
        <authorList>
            <consortium name="DOE Joint Genome Institute"/>
            <person name="Uehling J."/>
            <person name="Gryganskyi A."/>
            <person name="Hameed K."/>
            <person name="Tschaplinski T."/>
            <person name="Misztal P."/>
            <person name="Wu S."/>
            <person name="Desiro A."/>
            <person name="Vande Pol N."/>
            <person name="Du Z.-Y."/>
            <person name="Zienkiewicz A."/>
            <person name="Zienkiewicz K."/>
            <person name="Morin E."/>
            <person name="Tisserant E."/>
            <person name="Splivallo R."/>
            <person name="Hainaut M."/>
            <person name="Henrissat B."/>
            <person name="Ohm R."/>
            <person name="Kuo A."/>
            <person name="Yan J."/>
            <person name="Lipzen A."/>
            <person name="Nolan M."/>
            <person name="Labutti K."/>
            <person name="Barry K."/>
            <person name="Goldstein A."/>
            <person name="Labbe J."/>
            <person name="Schadt C."/>
            <person name="Tuskan G."/>
            <person name="Grigoriev I."/>
            <person name="Martin F."/>
            <person name="Vilgalys R."/>
            <person name="Bonito G."/>
        </authorList>
    </citation>
    <scope>NUCLEOTIDE SEQUENCE [LARGE SCALE GENOMIC DNA]</scope>
    <source>
        <strain evidence="1 2">AG-77</strain>
    </source>
</reference>
<dbReference type="EMBL" id="KV442073">
    <property type="protein sequence ID" value="OAQ25843.1"/>
    <property type="molecule type" value="Genomic_DNA"/>
</dbReference>
<dbReference type="OrthoDB" id="2422505at2759"/>
<organism evidence="1 2">
    <name type="scientific">Linnemannia elongata AG-77</name>
    <dbReference type="NCBI Taxonomy" id="1314771"/>
    <lineage>
        <taxon>Eukaryota</taxon>
        <taxon>Fungi</taxon>
        <taxon>Fungi incertae sedis</taxon>
        <taxon>Mucoromycota</taxon>
        <taxon>Mortierellomycotina</taxon>
        <taxon>Mortierellomycetes</taxon>
        <taxon>Mortierellales</taxon>
        <taxon>Mortierellaceae</taxon>
        <taxon>Linnemannia</taxon>
    </lineage>
</organism>